<sequence>MVDLGIFITSRVKRKVVVFFTTYPAIKMHSRGLAKLIKEDPGNLQRELSRLEKEGFLKKEKKKNTFVFYANTDFILFKELQSIVMKVRAQQTASRNVNLLSHSSDK</sequence>
<protein>
    <recommendedName>
        <fullName evidence="3">ArsR family transcriptional regulator</fullName>
    </recommendedName>
</protein>
<accession>A0ABY0FJU4</accession>
<reference evidence="1 2" key="1">
    <citation type="journal article" date="2018" name="bioRxiv">
        <title>Evidence of independent acquisition and adaption of ultra-small bacteria to human hosts across the highly diverse yet reduced genomes of the phylum Saccharibacteria.</title>
        <authorList>
            <person name="McLean J.S."/>
            <person name="Bor B."/>
            <person name="To T.T."/>
            <person name="Liu Q."/>
            <person name="Kearns K.A."/>
            <person name="Solden L.M."/>
            <person name="Wrighton K.C."/>
            <person name="He X."/>
            <person name="Shi W."/>
        </authorList>
    </citation>
    <scope>NUCLEOTIDE SEQUENCE [LARGE SCALE GENOMIC DNA]</scope>
    <source>
        <strain evidence="1 2">TM7_CMJM_G6_1_HOT_870</strain>
    </source>
</reference>
<name>A0ABY0FJU4_9BACT</name>
<proteinExistence type="predicted"/>
<dbReference type="EMBL" id="PRLK01000004">
    <property type="protein sequence ID" value="RYC72691.1"/>
    <property type="molecule type" value="Genomic_DNA"/>
</dbReference>
<dbReference type="Proteomes" id="UP001190925">
    <property type="component" value="Unassembled WGS sequence"/>
</dbReference>
<evidence type="ECO:0000313" key="2">
    <source>
        <dbReference type="Proteomes" id="UP001190925"/>
    </source>
</evidence>
<dbReference type="RefSeq" id="WP_129718755.1">
    <property type="nucleotide sequence ID" value="NZ_PRLK01000004.1"/>
</dbReference>
<reference evidence="1 2" key="2">
    <citation type="journal article" date="2020" name="Cell Rep.">
        <title>Acquisition and Adaptation of Ultra-small Parasitic Reduced Genome Bacteria to Mammalian Hosts.</title>
        <authorList>
            <person name="McLean J.S."/>
            <person name="Bor B."/>
            <person name="Kerns K.A."/>
            <person name="Liu Q."/>
            <person name="To T.T."/>
            <person name="Solden L."/>
            <person name="Hendrickson E.L."/>
            <person name="Wrighton K."/>
            <person name="Shi W."/>
            <person name="He X."/>
        </authorList>
    </citation>
    <scope>NUCLEOTIDE SEQUENCE [LARGE SCALE GENOMIC DNA]</scope>
    <source>
        <strain evidence="1 2">TM7_CMJM_G6_1_HOT_870</strain>
    </source>
</reference>
<dbReference type="InterPro" id="IPR036390">
    <property type="entry name" value="WH_DNA-bd_sf"/>
</dbReference>
<evidence type="ECO:0000313" key="1">
    <source>
        <dbReference type="EMBL" id="RYC72691.1"/>
    </source>
</evidence>
<evidence type="ECO:0008006" key="3">
    <source>
        <dbReference type="Google" id="ProtNLM"/>
    </source>
</evidence>
<gene>
    <name evidence="1" type="ORF">G6CMJM_00342</name>
</gene>
<organism evidence="1 2">
    <name type="scientific">Candidatus Nanogingivalis gingivitcus</name>
    <dbReference type="NCBI Taxonomy" id="2171992"/>
    <lineage>
        <taxon>Bacteria</taxon>
        <taxon>Candidatus Saccharimonadota</taxon>
        <taxon>Candidatus Nanosyncoccalia</taxon>
        <taxon>Candidatus Nanogingivales</taxon>
        <taxon>Candidatus Nanogingivalaceae</taxon>
        <taxon>Candidatus Nanogingivalis</taxon>
    </lineage>
</organism>
<comment type="caution">
    <text evidence="1">The sequence shown here is derived from an EMBL/GenBank/DDBJ whole genome shotgun (WGS) entry which is preliminary data.</text>
</comment>
<keyword evidence="2" id="KW-1185">Reference proteome</keyword>
<dbReference type="SUPFAM" id="SSF46785">
    <property type="entry name" value="Winged helix' DNA-binding domain"/>
    <property type="match status" value="1"/>
</dbReference>